<gene>
    <name evidence="1" type="ORF">GRI40_09180</name>
</gene>
<reference evidence="1 2" key="1">
    <citation type="submission" date="2019-12" db="EMBL/GenBank/DDBJ databases">
        <title>Genomic-based taxomic classification of the family Erythrobacteraceae.</title>
        <authorList>
            <person name="Xu L."/>
        </authorList>
    </citation>
    <scope>NUCLEOTIDE SEQUENCE [LARGE SCALE GENOMIC DNA]</scope>
    <source>
        <strain evidence="1 2">100921-2</strain>
    </source>
</reference>
<proteinExistence type="predicted"/>
<dbReference type="AlphaFoldDB" id="A0A6I4TF83"/>
<name>A0A6I4TF83_9SPHN</name>
<comment type="caution">
    <text evidence="1">The sequence shown here is derived from an EMBL/GenBank/DDBJ whole genome shotgun (WGS) entry which is preliminary data.</text>
</comment>
<evidence type="ECO:0000313" key="2">
    <source>
        <dbReference type="Proteomes" id="UP000439522"/>
    </source>
</evidence>
<keyword evidence="2" id="KW-1185">Reference proteome</keyword>
<protein>
    <recommendedName>
        <fullName evidence="3">UrcA family protein</fullName>
    </recommendedName>
</protein>
<dbReference type="Proteomes" id="UP000439522">
    <property type="component" value="Unassembled WGS sequence"/>
</dbReference>
<organism evidence="1 2">
    <name type="scientific">Tsuneonella aeria</name>
    <dbReference type="NCBI Taxonomy" id="1837929"/>
    <lineage>
        <taxon>Bacteria</taxon>
        <taxon>Pseudomonadati</taxon>
        <taxon>Pseudomonadota</taxon>
        <taxon>Alphaproteobacteria</taxon>
        <taxon>Sphingomonadales</taxon>
        <taxon>Erythrobacteraceae</taxon>
        <taxon>Tsuneonella</taxon>
    </lineage>
</organism>
<evidence type="ECO:0000313" key="1">
    <source>
        <dbReference type="EMBL" id="MXO75384.1"/>
    </source>
</evidence>
<evidence type="ECO:0008006" key="3">
    <source>
        <dbReference type="Google" id="ProtNLM"/>
    </source>
</evidence>
<dbReference type="EMBL" id="WTZA01000001">
    <property type="protein sequence ID" value="MXO75384.1"/>
    <property type="molecule type" value="Genomic_DNA"/>
</dbReference>
<sequence length="117" mass="11916">MQAIGLSLLALGAVAAAPPLEAVSGESLTQAERRLRACLSANASGGHATLEAAVLSTRVACKPQIDGARDARIVAATAGLGPDEAQAIARRVTRELNNEIAHAIANFSGLSAHHAHH</sequence>
<accession>A0A6I4TF83</accession>